<dbReference type="Pfam" id="PF00005">
    <property type="entry name" value="ABC_tran"/>
    <property type="match status" value="2"/>
</dbReference>
<name>A0A498GZL7_9EURY</name>
<dbReference type="InterPro" id="IPR003439">
    <property type="entry name" value="ABC_transporter-like_ATP-bd"/>
</dbReference>
<evidence type="ECO:0000313" key="6">
    <source>
        <dbReference type="Proteomes" id="UP000290932"/>
    </source>
</evidence>
<dbReference type="GO" id="GO:0016491">
    <property type="term" value="F:oxidoreductase activity"/>
    <property type="evidence" value="ECO:0007669"/>
    <property type="project" value="UniProtKB-ARBA"/>
</dbReference>
<dbReference type="PANTHER" id="PTHR19248">
    <property type="entry name" value="ATP-BINDING TRANSPORT PROTEIN-RELATED"/>
    <property type="match status" value="1"/>
</dbReference>
<dbReference type="Pfam" id="PF00037">
    <property type="entry name" value="Fer4"/>
    <property type="match status" value="1"/>
</dbReference>
<dbReference type="PROSITE" id="PS50893">
    <property type="entry name" value="ABC_TRANSPORTER_2"/>
    <property type="match status" value="2"/>
</dbReference>
<dbReference type="FunFam" id="3.40.50.300:FF:001546">
    <property type="entry name" value="RNase L inhibitor homolog"/>
    <property type="match status" value="1"/>
</dbReference>
<dbReference type="GO" id="GO:0016887">
    <property type="term" value="F:ATP hydrolysis activity"/>
    <property type="evidence" value="ECO:0007669"/>
    <property type="project" value="InterPro"/>
</dbReference>
<dbReference type="EMBL" id="LHQS01000003">
    <property type="protein sequence ID" value="RXE55280.1"/>
    <property type="molecule type" value="Genomic_DNA"/>
</dbReference>
<dbReference type="InterPro" id="IPR013283">
    <property type="entry name" value="RLI1"/>
</dbReference>
<dbReference type="InterPro" id="IPR017871">
    <property type="entry name" value="ABC_transporter-like_CS"/>
</dbReference>
<dbReference type="Gene3D" id="3.40.50.300">
    <property type="entry name" value="P-loop containing nucleotide triphosphate hydrolases"/>
    <property type="match status" value="2"/>
</dbReference>
<sequence length="590" mass="65316">MRIAVVHRNRCHPVKCGKECILYCPRVRTGDETVLIGEDNKAVISEELCVGCGICVKKCPFEAIDIVNLPEKLSQPTHRYGVNGFVLYGLPIPIEGKVTGILGANGIGKSTSVQILSGLLVPNLGEPGGSVDWKDVLKQYAGSELFDYLQMVSQKNVKVSLKPQYIDHIPKVFSGTVRQLLSATDERGMLETYIDGLSLRAILDRPITALSGGELQRVALTACLAKDADFYFFDEITPFLDIYQRMAAANLIRELAQDRPVIIVEHDLAILDMLADTVHIAYGQPAVYGIITYPKGVRVGINQYLEGYLPEENVRFREYQVLFERRAHASDAQREMLLEFPTMTKSFGAFSLQVDGGEIRAGEVLGVVGANGIGKSTFAELLAGTLEPDTGSMDQRVRISYKPQYIKGNTEATVEELLRQCTTKFDSSFYQHEIIEPLTLAPILQSSASSLSGGELQRVAIAICLSRDADLYILDEPSAHLDVEQRVKIARLIRKHAEGRNSSTLVIDHDIYLIDMISDRILVFDGEPGVHGEATGPFEMADGMNIFLKQLGITFRRDKSGRPRINKPGSFLDREQISVGDYYYSDISKS</sequence>
<protein>
    <submittedName>
        <fullName evidence="5">ATPase</fullName>
    </submittedName>
</protein>
<feature type="domain" description="ABC transporter" evidence="3">
    <location>
        <begin position="332"/>
        <end position="550"/>
    </location>
</feature>
<dbReference type="InterPro" id="IPR027417">
    <property type="entry name" value="P-loop_NTPase"/>
</dbReference>
<keyword evidence="1" id="KW-0547">Nucleotide-binding</keyword>
<keyword evidence="6" id="KW-1185">Reference proteome</keyword>
<evidence type="ECO:0000259" key="4">
    <source>
        <dbReference type="PROSITE" id="PS51379"/>
    </source>
</evidence>
<dbReference type="InterPro" id="IPR017896">
    <property type="entry name" value="4Fe4S_Fe-S-bd"/>
</dbReference>
<dbReference type="InterPro" id="IPR007209">
    <property type="entry name" value="RNaseL-inhib-like_metal-bd_dom"/>
</dbReference>
<dbReference type="PROSITE" id="PS00198">
    <property type="entry name" value="4FE4S_FER_1"/>
    <property type="match status" value="1"/>
</dbReference>
<evidence type="ECO:0000313" key="5">
    <source>
        <dbReference type="EMBL" id="RXE55280.1"/>
    </source>
</evidence>
<dbReference type="InterPro" id="IPR003593">
    <property type="entry name" value="AAA+_ATPase"/>
</dbReference>
<proteinExistence type="predicted"/>
<reference evidence="5 6" key="1">
    <citation type="journal article" date="2015" name="Int. J. Syst. Evol. Microbiol.">
        <title>Methanoculleus taiwanensis sp. nov., a methanogen isolated from deep marine sediment at the deformation front area near Taiwan.</title>
        <authorList>
            <person name="Weng C.Y."/>
            <person name="Chen S.C."/>
            <person name="Lai M.C."/>
            <person name="Wu S.Y."/>
            <person name="Lin S."/>
            <person name="Yang T.F."/>
            <person name="Chen P.C."/>
        </authorList>
    </citation>
    <scope>NUCLEOTIDE SEQUENCE [LARGE SCALE GENOMIC DNA]</scope>
    <source>
        <strain evidence="5 6">CYW4</strain>
    </source>
</reference>
<dbReference type="SMART" id="SM00382">
    <property type="entry name" value="AAA"/>
    <property type="match status" value="2"/>
</dbReference>
<feature type="domain" description="4Fe-4S ferredoxin-type" evidence="4">
    <location>
        <begin position="40"/>
        <end position="69"/>
    </location>
</feature>
<accession>A0A498GZL7</accession>
<dbReference type="Pfam" id="PF04068">
    <property type="entry name" value="Fer4_RLI"/>
    <property type="match status" value="1"/>
</dbReference>
<dbReference type="OrthoDB" id="30658at2157"/>
<dbReference type="PROSITE" id="PS00211">
    <property type="entry name" value="ABC_TRANSPORTER_1"/>
    <property type="match status" value="1"/>
</dbReference>
<feature type="domain" description="ABC transporter" evidence="3">
    <location>
        <begin position="64"/>
        <end position="307"/>
    </location>
</feature>
<dbReference type="SUPFAM" id="SSF52540">
    <property type="entry name" value="P-loop containing nucleoside triphosphate hydrolases"/>
    <property type="match status" value="2"/>
</dbReference>
<dbReference type="SUPFAM" id="SSF54862">
    <property type="entry name" value="4Fe-4S ferredoxins"/>
    <property type="match status" value="1"/>
</dbReference>
<dbReference type="PRINTS" id="PR01868">
    <property type="entry name" value="ABCEFAMILY"/>
</dbReference>
<dbReference type="PROSITE" id="PS51379">
    <property type="entry name" value="4FE4S_FER_2"/>
    <property type="match status" value="1"/>
</dbReference>
<dbReference type="NCBIfam" id="NF009945">
    <property type="entry name" value="PRK13409.1"/>
    <property type="match status" value="1"/>
</dbReference>
<dbReference type="AlphaFoldDB" id="A0A498GZL7"/>
<comment type="caution">
    <text evidence="5">The sequence shown here is derived from an EMBL/GenBank/DDBJ whole genome shotgun (WGS) entry which is preliminary data.</text>
</comment>
<dbReference type="RefSeq" id="WP_128694434.1">
    <property type="nucleotide sequence ID" value="NZ_LHQS01000003.1"/>
</dbReference>
<dbReference type="GO" id="GO:0005524">
    <property type="term" value="F:ATP binding"/>
    <property type="evidence" value="ECO:0007669"/>
    <property type="project" value="UniProtKB-KW"/>
</dbReference>
<evidence type="ECO:0000256" key="2">
    <source>
        <dbReference type="ARBA" id="ARBA00022840"/>
    </source>
</evidence>
<keyword evidence="2" id="KW-0067">ATP-binding</keyword>
<evidence type="ECO:0000256" key="1">
    <source>
        <dbReference type="ARBA" id="ARBA00022741"/>
    </source>
</evidence>
<dbReference type="Proteomes" id="UP000290932">
    <property type="component" value="Unassembled WGS sequence"/>
</dbReference>
<organism evidence="5 6">
    <name type="scientific">Methanoculleus taiwanensis</name>
    <dbReference type="NCBI Taxonomy" id="1550565"/>
    <lineage>
        <taxon>Archaea</taxon>
        <taxon>Methanobacteriati</taxon>
        <taxon>Methanobacteriota</taxon>
        <taxon>Stenosarchaea group</taxon>
        <taxon>Methanomicrobia</taxon>
        <taxon>Methanomicrobiales</taxon>
        <taxon>Methanomicrobiaceae</taxon>
        <taxon>Methanoculleus</taxon>
    </lineage>
</organism>
<gene>
    <name evidence="5" type="ORF">ABH15_10880</name>
</gene>
<dbReference type="InterPro" id="IPR017900">
    <property type="entry name" value="4Fe4S_Fe_S_CS"/>
</dbReference>
<evidence type="ECO:0000259" key="3">
    <source>
        <dbReference type="PROSITE" id="PS50893"/>
    </source>
</evidence>